<gene>
    <name evidence="3" type="ORF">B0A54_17694</name>
</gene>
<evidence type="ECO:0000256" key="2">
    <source>
        <dbReference type="ARBA" id="ARBA00023002"/>
    </source>
</evidence>
<sequence>MESTFQSTILVTGGTTGLGYECALAIAAQKPHALVLICARSAANDAAATINRATGLANVKYLHLDLANLQGVRQFTSDFTAARYPPLSAVVFNAALQTVGKVKYTLDGIESTFGISHVGHALLFHLLLQHFTPNARIVITASGTHDPAQKTGMPDAHYRTAEQLAHPDKESIKKNTGRQRYATTKLCNVLWLYALNRRRAEKDLRFTVTGLDPGLMPGTGLARDANPIERFVWHHVLPRILPLLRYLISPNIHAPRESGQALARLAIGDDIAGVSGQYFEGMQAIKSSRDSYSVEKQDDLWEWTVCFTGENHAEKERFNELQVMS</sequence>
<dbReference type="PANTHER" id="PTHR24320">
    <property type="entry name" value="RETINOL DEHYDROGENASE"/>
    <property type="match status" value="1"/>
</dbReference>
<dbReference type="PANTHER" id="PTHR24320:SF152">
    <property type="entry name" value="SHORT-CHAIN DEHYDROGENASE_REDUCTASE FAMILY PROTEIN"/>
    <property type="match status" value="1"/>
</dbReference>
<proteinExistence type="inferred from homology"/>
<dbReference type="EMBL" id="NAJP01000153">
    <property type="protein sequence ID" value="TKA25654.1"/>
    <property type="molecule type" value="Genomic_DNA"/>
</dbReference>
<dbReference type="Gene3D" id="3.40.50.720">
    <property type="entry name" value="NAD(P)-binding Rossmann-like Domain"/>
    <property type="match status" value="1"/>
</dbReference>
<dbReference type="OrthoDB" id="542013at2759"/>
<evidence type="ECO:0000313" key="3">
    <source>
        <dbReference type="EMBL" id="TKA25654.1"/>
    </source>
</evidence>
<keyword evidence="2" id="KW-0560">Oxidoreductase</keyword>
<dbReference type="InterPro" id="IPR002347">
    <property type="entry name" value="SDR_fam"/>
</dbReference>
<dbReference type="GO" id="GO:0016491">
    <property type="term" value="F:oxidoreductase activity"/>
    <property type="evidence" value="ECO:0007669"/>
    <property type="project" value="UniProtKB-KW"/>
</dbReference>
<dbReference type="Pfam" id="PF00106">
    <property type="entry name" value="adh_short"/>
    <property type="match status" value="1"/>
</dbReference>
<evidence type="ECO:0000256" key="1">
    <source>
        <dbReference type="ARBA" id="ARBA00006484"/>
    </source>
</evidence>
<dbReference type="AlphaFoldDB" id="A0A4U0TTX7"/>
<comment type="caution">
    <text evidence="3">The sequence shown here is derived from an EMBL/GenBank/DDBJ whole genome shotgun (WGS) entry which is preliminary data.</text>
</comment>
<dbReference type="SUPFAM" id="SSF51735">
    <property type="entry name" value="NAD(P)-binding Rossmann-fold domains"/>
    <property type="match status" value="1"/>
</dbReference>
<dbReference type="InterPro" id="IPR036291">
    <property type="entry name" value="NAD(P)-bd_dom_sf"/>
</dbReference>
<dbReference type="STRING" id="329885.A0A4U0TTX7"/>
<protein>
    <submittedName>
        <fullName evidence="3">Uncharacterized protein</fullName>
    </submittedName>
</protein>
<reference evidence="3 4" key="1">
    <citation type="submission" date="2017-03" db="EMBL/GenBank/DDBJ databases">
        <title>Genomes of endolithic fungi from Antarctica.</title>
        <authorList>
            <person name="Coleine C."/>
            <person name="Masonjones S."/>
            <person name="Stajich J.E."/>
        </authorList>
    </citation>
    <scope>NUCLEOTIDE SEQUENCE [LARGE SCALE GENOMIC DNA]</scope>
    <source>
        <strain evidence="3 4">CCFEE 5311</strain>
    </source>
</reference>
<name>A0A4U0TTX7_9PEZI</name>
<accession>A0A4U0TTX7</accession>
<comment type="similarity">
    <text evidence="1">Belongs to the short-chain dehydrogenases/reductases (SDR) family.</text>
</comment>
<evidence type="ECO:0000313" key="4">
    <source>
        <dbReference type="Proteomes" id="UP000310066"/>
    </source>
</evidence>
<organism evidence="3 4">
    <name type="scientific">Friedmanniomyces endolithicus</name>
    <dbReference type="NCBI Taxonomy" id="329885"/>
    <lineage>
        <taxon>Eukaryota</taxon>
        <taxon>Fungi</taxon>
        <taxon>Dikarya</taxon>
        <taxon>Ascomycota</taxon>
        <taxon>Pezizomycotina</taxon>
        <taxon>Dothideomycetes</taxon>
        <taxon>Dothideomycetidae</taxon>
        <taxon>Mycosphaerellales</taxon>
        <taxon>Teratosphaeriaceae</taxon>
        <taxon>Friedmanniomyces</taxon>
    </lineage>
</organism>
<dbReference type="Proteomes" id="UP000310066">
    <property type="component" value="Unassembled WGS sequence"/>
</dbReference>